<accession>A0AAD9VHK3</accession>
<reference evidence="1" key="1">
    <citation type="submission" date="2021-08" db="EMBL/GenBank/DDBJ databases">
        <authorList>
            <person name="Misof B."/>
            <person name="Oliver O."/>
            <person name="Podsiadlowski L."/>
            <person name="Donath A."/>
            <person name="Peters R."/>
            <person name="Mayer C."/>
            <person name="Rust J."/>
            <person name="Gunkel S."/>
            <person name="Lesny P."/>
            <person name="Martin S."/>
            <person name="Oeyen J.P."/>
            <person name="Petersen M."/>
            <person name="Panagiotis P."/>
            <person name="Wilbrandt J."/>
            <person name="Tanja T."/>
        </authorList>
    </citation>
    <scope>NUCLEOTIDE SEQUENCE</scope>
    <source>
        <strain evidence="1">GBR_01_08_01A</strain>
        <tissue evidence="1">Thorax + abdomen</tissue>
    </source>
</reference>
<evidence type="ECO:0000313" key="1">
    <source>
        <dbReference type="EMBL" id="KAK2574848.1"/>
    </source>
</evidence>
<dbReference type="AlphaFoldDB" id="A0AAD9VHK3"/>
<evidence type="ECO:0000313" key="2">
    <source>
        <dbReference type="Proteomes" id="UP001258017"/>
    </source>
</evidence>
<keyword evidence="2" id="KW-1185">Reference proteome</keyword>
<comment type="caution">
    <text evidence="1">The sequence shown here is derived from an EMBL/GenBank/DDBJ whole genome shotgun (WGS) entry which is preliminary data.</text>
</comment>
<proteinExistence type="predicted"/>
<dbReference type="EMBL" id="JAIFRP010004650">
    <property type="protein sequence ID" value="KAK2574848.1"/>
    <property type="molecule type" value="Genomic_DNA"/>
</dbReference>
<name>A0AAD9VHK3_9HYME</name>
<dbReference type="Proteomes" id="UP001258017">
    <property type="component" value="Unassembled WGS sequence"/>
</dbReference>
<feature type="non-terminal residue" evidence="1">
    <location>
        <position position="120"/>
    </location>
</feature>
<protein>
    <submittedName>
        <fullName evidence="1">Uncharacterized protein</fullName>
    </submittedName>
</protein>
<reference evidence="1" key="2">
    <citation type="journal article" date="2023" name="Commun. Biol.">
        <title>Intrasexual cuticular hydrocarbon dimorphism in a wasp sheds light on hydrocarbon biosynthesis genes in Hymenoptera.</title>
        <authorList>
            <person name="Moris V.C."/>
            <person name="Podsiadlowski L."/>
            <person name="Martin S."/>
            <person name="Oeyen J.P."/>
            <person name="Donath A."/>
            <person name="Petersen M."/>
            <person name="Wilbrandt J."/>
            <person name="Misof B."/>
            <person name="Liedtke D."/>
            <person name="Thamm M."/>
            <person name="Scheiner R."/>
            <person name="Schmitt T."/>
            <person name="Niehuis O."/>
        </authorList>
    </citation>
    <scope>NUCLEOTIDE SEQUENCE</scope>
    <source>
        <strain evidence="1">GBR_01_08_01A</strain>
    </source>
</reference>
<organism evidence="1 2">
    <name type="scientific">Odynerus spinipes</name>
    <dbReference type="NCBI Taxonomy" id="1348599"/>
    <lineage>
        <taxon>Eukaryota</taxon>
        <taxon>Metazoa</taxon>
        <taxon>Ecdysozoa</taxon>
        <taxon>Arthropoda</taxon>
        <taxon>Hexapoda</taxon>
        <taxon>Insecta</taxon>
        <taxon>Pterygota</taxon>
        <taxon>Neoptera</taxon>
        <taxon>Endopterygota</taxon>
        <taxon>Hymenoptera</taxon>
        <taxon>Apocrita</taxon>
        <taxon>Aculeata</taxon>
        <taxon>Vespoidea</taxon>
        <taxon>Vespidae</taxon>
        <taxon>Eumeninae</taxon>
        <taxon>Odynerus</taxon>
    </lineage>
</organism>
<gene>
    <name evidence="1" type="ORF">KPH14_013079</name>
</gene>
<sequence>MLCAPSNGVAFSENVVLTKNSQDESETSKIRDLMMLMLADNCKKSTVVNPDALYSSQAEYLRRLNEPARYRLDTRDSNFPCGRKSFKYDRFFYPSADMDSSLSSLFARDSDAECLTEIDV</sequence>